<gene>
    <name evidence="1" type="ORF">PILCRDRAFT_817876</name>
</gene>
<dbReference type="HOGENOM" id="CLU_2224202_0_0_1"/>
<sequence length="106" mass="12311">MVLQVQITRNHEKRKTTRRVVWAKCLSSESRSRKRADNNIQHPRQHAIKIRHPKEGRFNSHRVLPPALRPAHYRSSGPQLNHAFGFTQLRGIVDVRHWGSTPLGGR</sequence>
<evidence type="ECO:0000313" key="1">
    <source>
        <dbReference type="EMBL" id="KIM85036.1"/>
    </source>
</evidence>
<reference evidence="1 2" key="1">
    <citation type="submission" date="2014-04" db="EMBL/GenBank/DDBJ databases">
        <authorList>
            <consortium name="DOE Joint Genome Institute"/>
            <person name="Kuo A."/>
            <person name="Tarkka M."/>
            <person name="Buscot F."/>
            <person name="Kohler A."/>
            <person name="Nagy L.G."/>
            <person name="Floudas D."/>
            <person name="Copeland A."/>
            <person name="Barry K.W."/>
            <person name="Cichocki N."/>
            <person name="Veneault-Fourrey C."/>
            <person name="LaButti K."/>
            <person name="Lindquist E.A."/>
            <person name="Lipzen A."/>
            <person name="Lundell T."/>
            <person name="Morin E."/>
            <person name="Murat C."/>
            <person name="Sun H."/>
            <person name="Tunlid A."/>
            <person name="Henrissat B."/>
            <person name="Grigoriev I.V."/>
            <person name="Hibbett D.S."/>
            <person name="Martin F."/>
            <person name="Nordberg H.P."/>
            <person name="Cantor M.N."/>
            <person name="Hua S.X."/>
        </authorList>
    </citation>
    <scope>NUCLEOTIDE SEQUENCE [LARGE SCALE GENOMIC DNA]</scope>
    <source>
        <strain evidence="1 2">F 1598</strain>
    </source>
</reference>
<proteinExistence type="predicted"/>
<accession>A0A0C3G310</accession>
<dbReference type="InParanoid" id="A0A0C3G310"/>
<keyword evidence="2" id="KW-1185">Reference proteome</keyword>
<dbReference type="Proteomes" id="UP000054166">
    <property type="component" value="Unassembled WGS sequence"/>
</dbReference>
<protein>
    <submittedName>
        <fullName evidence="1">Uncharacterized protein</fullName>
    </submittedName>
</protein>
<dbReference type="AlphaFoldDB" id="A0A0C3G310"/>
<name>A0A0C3G310_PILCF</name>
<dbReference type="EMBL" id="KN832986">
    <property type="protein sequence ID" value="KIM85036.1"/>
    <property type="molecule type" value="Genomic_DNA"/>
</dbReference>
<organism evidence="1 2">
    <name type="scientific">Piloderma croceum (strain F 1598)</name>
    <dbReference type="NCBI Taxonomy" id="765440"/>
    <lineage>
        <taxon>Eukaryota</taxon>
        <taxon>Fungi</taxon>
        <taxon>Dikarya</taxon>
        <taxon>Basidiomycota</taxon>
        <taxon>Agaricomycotina</taxon>
        <taxon>Agaricomycetes</taxon>
        <taxon>Agaricomycetidae</taxon>
        <taxon>Atheliales</taxon>
        <taxon>Atheliaceae</taxon>
        <taxon>Piloderma</taxon>
    </lineage>
</organism>
<reference evidence="2" key="2">
    <citation type="submission" date="2015-01" db="EMBL/GenBank/DDBJ databases">
        <title>Evolutionary Origins and Diversification of the Mycorrhizal Mutualists.</title>
        <authorList>
            <consortium name="DOE Joint Genome Institute"/>
            <consortium name="Mycorrhizal Genomics Consortium"/>
            <person name="Kohler A."/>
            <person name="Kuo A."/>
            <person name="Nagy L.G."/>
            <person name="Floudas D."/>
            <person name="Copeland A."/>
            <person name="Barry K.W."/>
            <person name="Cichocki N."/>
            <person name="Veneault-Fourrey C."/>
            <person name="LaButti K."/>
            <person name="Lindquist E.A."/>
            <person name="Lipzen A."/>
            <person name="Lundell T."/>
            <person name="Morin E."/>
            <person name="Murat C."/>
            <person name="Riley R."/>
            <person name="Ohm R."/>
            <person name="Sun H."/>
            <person name="Tunlid A."/>
            <person name="Henrissat B."/>
            <person name="Grigoriev I.V."/>
            <person name="Hibbett D.S."/>
            <person name="Martin F."/>
        </authorList>
    </citation>
    <scope>NUCLEOTIDE SEQUENCE [LARGE SCALE GENOMIC DNA]</scope>
    <source>
        <strain evidence="2">F 1598</strain>
    </source>
</reference>
<evidence type="ECO:0000313" key="2">
    <source>
        <dbReference type="Proteomes" id="UP000054166"/>
    </source>
</evidence>
<dbReference type="OrthoDB" id="3263506at2759"/>